<feature type="binding site" evidence="10 13">
    <location>
        <position position="442"/>
    </location>
    <ligand>
        <name>Mn(2+)</name>
        <dbReference type="ChEBI" id="CHEBI:29035"/>
        <label>2</label>
    </ligand>
</feature>
<dbReference type="OrthoDB" id="9800863at2"/>
<comment type="function">
    <text evidence="10">Catalyzes the interconversion of 2-phosphoglycerate and 3-phosphoglycerate.</text>
</comment>
<feature type="binding site" evidence="10 13">
    <location>
        <position position="404"/>
    </location>
    <ligand>
        <name>Mn(2+)</name>
        <dbReference type="ChEBI" id="CHEBI:29035"/>
        <label>1</label>
    </ligand>
</feature>
<comment type="pathway">
    <text evidence="2 10">Carbohydrate degradation; glycolysis; pyruvate from D-glyceraldehyde 3-phosphate: step 3/5.</text>
</comment>
<evidence type="ECO:0000256" key="13">
    <source>
        <dbReference type="PIRSR" id="PIRSR001492-3"/>
    </source>
</evidence>
<dbReference type="EMBL" id="CP001825">
    <property type="protein sequence ID" value="ACZ42608.1"/>
    <property type="molecule type" value="Genomic_DNA"/>
</dbReference>
<comment type="catalytic activity">
    <reaction evidence="1 10">
        <text>(2R)-2-phosphoglycerate = (2R)-3-phosphoglycerate</text>
        <dbReference type="Rhea" id="RHEA:15901"/>
        <dbReference type="ChEBI" id="CHEBI:58272"/>
        <dbReference type="ChEBI" id="CHEBI:58289"/>
        <dbReference type="EC" id="5.4.2.12"/>
    </reaction>
</comment>
<keyword evidence="5 10" id="KW-0479">Metal-binding</keyword>
<feature type="binding site" evidence="10 12">
    <location>
        <begin position="153"/>
        <end position="154"/>
    </location>
    <ligand>
        <name>substrate</name>
    </ligand>
</feature>
<feature type="binding site" evidence="10 12">
    <location>
        <position position="333"/>
    </location>
    <ligand>
        <name>substrate</name>
    </ligand>
</feature>
<reference evidence="17" key="1">
    <citation type="journal article" date="2010" name="Stand. Genomic Sci.">
        <title>Complete genome sequence of 'Thermobaculum terrenum' type strain (YNP1).</title>
        <authorList>
            <person name="Kiss H."/>
            <person name="Cleland D."/>
            <person name="Lapidus A."/>
            <person name="Lucas S."/>
            <person name="Glavina Del Rio T."/>
            <person name="Nolan M."/>
            <person name="Tice H."/>
            <person name="Han C."/>
            <person name="Goodwin L."/>
            <person name="Pitluck S."/>
            <person name="Liolios K."/>
            <person name="Ivanova N."/>
            <person name="Mavromatis K."/>
            <person name="Ovchinnikova G."/>
            <person name="Pati A."/>
            <person name="Chen A."/>
            <person name="Palaniappan K."/>
            <person name="Land M."/>
            <person name="Hauser L."/>
            <person name="Chang Y."/>
            <person name="Jeffries C."/>
            <person name="Lu M."/>
            <person name="Brettin T."/>
            <person name="Detter J."/>
            <person name="Goker M."/>
            <person name="Tindall B."/>
            <person name="Beck B."/>
            <person name="McDermott T."/>
            <person name="Woyke T."/>
            <person name="Bristow J."/>
            <person name="Eisen J."/>
            <person name="Markowitz V."/>
            <person name="Hugenholtz P."/>
            <person name="Kyrpides N."/>
            <person name="Klenk H."/>
            <person name="Cheng J."/>
        </authorList>
    </citation>
    <scope>NUCLEOTIDE SEQUENCE [LARGE SCALE GENOMIC DNA]</scope>
    <source>
        <strain evidence="17">ATCC BAA-798 / YNP1</strain>
    </source>
</reference>
<dbReference type="Pfam" id="PF01676">
    <property type="entry name" value="Metalloenzyme"/>
    <property type="match status" value="1"/>
</dbReference>
<dbReference type="GO" id="GO:0005829">
    <property type="term" value="C:cytosol"/>
    <property type="evidence" value="ECO:0007669"/>
    <property type="project" value="TreeGrafter"/>
</dbReference>
<dbReference type="FunFam" id="3.40.1450.10:FF:000001">
    <property type="entry name" value="2,3-bisphosphoglycerate-independent phosphoglycerate mutase"/>
    <property type="match status" value="1"/>
</dbReference>
<feature type="binding site" evidence="10 12">
    <location>
        <position position="190"/>
    </location>
    <ligand>
        <name>substrate</name>
    </ligand>
</feature>
<gene>
    <name evidence="10" type="primary">gpmI</name>
    <name evidence="16" type="ordered locus">Tter_1702</name>
</gene>
<evidence type="ECO:0000256" key="8">
    <source>
        <dbReference type="ARBA" id="ARBA00023235"/>
    </source>
</evidence>
<feature type="binding site" evidence="10 12">
    <location>
        <position position="123"/>
    </location>
    <ligand>
        <name>substrate</name>
    </ligand>
</feature>
<evidence type="ECO:0000256" key="2">
    <source>
        <dbReference type="ARBA" id="ARBA00004798"/>
    </source>
</evidence>
<feature type="domain" description="Metalloenzyme" evidence="14">
    <location>
        <begin position="5"/>
        <end position="497"/>
    </location>
</feature>
<evidence type="ECO:0000313" key="16">
    <source>
        <dbReference type="EMBL" id="ACZ42608.1"/>
    </source>
</evidence>
<dbReference type="PANTHER" id="PTHR31637:SF0">
    <property type="entry name" value="2,3-BISPHOSPHOGLYCERATE-INDEPENDENT PHOSPHOGLYCERATE MUTASE"/>
    <property type="match status" value="1"/>
</dbReference>
<feature type="domain" description="BPG-independent PGAM N-terminal" evidence="15">
    <location>
        <begin position="82"/>
        <end position="295"/>
    </location>
</feature>
<dbReference type="InterPro" id="IPR011258">
    <property type="entry name" value="BPG-indep_PGM_N"/>
</dbReference>
<feature type="binding site" evidence="10 13">
    <location>
        <position position="441"/>
    </location>
    <ligand>
        <name>Mn(2+)</name>
        <dbReference type="ChEBI" id="CHEBI:29035"/>
        <label>2</label>
    </ligand>
</feature>
<dbReference type="Proteomes" id="UP000000323">
    <property type="component" value="Chromosome 1"/>
</dbReference>
<dbReference type="InterPro" id="IPR006124">
    <property type="entry name" value="Metalloenzyme"/>
</dbReference>
<evidence type="ECO:0000313" key="17">
    <source>
        <dbReference type="Proteomes" id="UP000000323"/>
    </source>
</evidence>
<dbReference type="Gene3D" id="3.40.1450.10">
    <property type="entry name" value="BPG-independent phosphoglycerate mutase, domain B"/>
    <property type="match status" value="1"/>
</dbReference>
<evidence type="ECO:0000259" key="14">
    <source>
        <dbReference type="Pfam" id="PF01676"/>
    </source>
</evidence>
<dbReference type="HOGENOM" id="CLU_026099_2_0_0"/>
<dbReference type="GO" id="GO:0006007">
    <property type="term" value="P:glucose catabolic process"/>
    <property type="evidence" value="ECO:0007669"/>
    <property type="project" value="InterPro"/>
</dbReference>
<dbReference type="RefSeq" id="WP_012875642.1">
    <property type="nucleotide sequence ID" value="NC_013525.1"/>
</dbReference>
<keyword evidence="8 10" id="KW-0413">Isomerase</keyword>
<evidence type="ECO:0000256" key="9">
    <source>
        <dbReference type="ARBA" id="ARBA00071648"/>
    </source>
</evidence>
<evidence type="ECO:0000256" key="6">
    <source>
        <dbReference type="ARBA" id="ARBA00023152"/>
    </source>
</evidence>
<dbReference type="SUPFAM" id="SSF64158">
    <property type="entry name" value="2,3-Bisphosphoglycerate-independent phosphoglycerate mutase, substrate-binding domain"/>
    <property type="match status" value="1"/>
</dbReference>
<name>D1CCU3_THET1</name>
<evidence type="ECO:0000256" key="11">
    <source>
        <dbReference type="PIRSR" id="PIRSR001492-1"/>
    </source>
</evidence>
<evidence type="ECO:0000256" key="7">
    <source>
        <dbReference type="ARBA" id="ARBA00023211"/>
    </source>
</evidence>
<accession>D1CCU3</accession>
<proteinExistence type="inferred from homology"/>
<keyword evidence="6 10" id="KW-0324">Glycolysis</keyword>
<dbReference type="EC" id="5.4.2.12" evidence="4 10"/>
<evidence type="ECO:0000256" key="4">
    <source>
        <dbReference type="ARBA" id="ARBA00012026"/>
    </source>
</evidence>
<feature type="binding site" evidence="10 13">
    <location>
        <position position="400"/>
    </location>
    <ligand>
        <name>Mn(2+)</name>
        <dbReference type="ChEBI" id="CHEBI:29035"/>
        <label>1</label>
    </ligand>
</feature>
<dbReference type="UniPathway" id="UPA00109">
    <property type="reaction ID" value="UER00186"/>
</dbReference>
<dbReference type="GO" id="GO:0006096">
    <property type="term" value="P:glycolytic process"/>
    <property type="evidence" value="ECO:0007669"/>
    <property type="project" value="UniProtKB-UniRule"/>
</dbReference>
<evidence type="ECO:0000256" key="10">
    <source>
        <dbReference type="HAMAP-Rule" id="MF_01038"/>
    </source>
</evidence>
<dbReference type="CDD" id="cd16010">
    <property type="entry name" value="iPGM"/>
    <property type="match status" value="1"/>
</dbReference>
<dbReference type="InterPro" id="IPR005995">
    <property type="entry name" value="Pgm_bpd_ind"/>
</dbReference>
<dbReference type="Pfam" id="PF06415">
    <property type="entry name" value="iPGM_N"/>
    <property type="match status" value="1"/>
</dbReference>
<evidence type="ECO:0000256" key="3">
    <source>
        <dbReference type="ARBA" id="ARBA00008819"/>
    </source>
</evidence>
<comment type="subunit">
    <text evidence="10">Monomer.</text>
</comment>
<evidence type="ECO:0000256" key="5">
    <source>
        <dbReference type="ARBA" id="ARBA00022723"/>
    </source>
</evidence>
<comment type="cofactor">
    <cofactor evidence="10">
        <name>Mn(2+)</name>
        <dbReference type="ChEBI" id="CHEBI:29035"/>
    </cofactor>
    <text evidence="10">Binds 2 manganese ions per subunit.</text>
</comment>
<dbReference type="HAMAP" id="MF_01038">
    <property type="entry name" value="GpmI"/>
    <property type="match status" value="1"/>
</dbReference>
<dbReference type="GO" id="GO:0004619">
    <property type="term" value="F:phosphoglycerate mutase activity"/>
    <property type="evidence" value="ECO:0007669"/>
    <property type="project" value="UniProtKB-UniRule"/>
</dbReference>
<dbReference type="PANTHER" id="PTHR31637">
    <property type="entry name" value="2,3-BISPHOSPHOGLYCERATE-INDEPENDENT PHOSPHOGLYCERATE MUTASE"/>
    <property type="match status" value="1"/>
</dbReference>
<dbReference type="eggNOG" id="COG0696">
    <property type="taxonomic scope" value="Bacteria"/>
</dbReference>
<feature type="binding site" evidence="10 13">
    <location>
        <position position="62"/>
    </location>
    <ligand>
        <name>Mn(2+)</name>
        <dbReference type="ChEBI" id="CHEBI:29035"/>
        <label>2</label>
    </ligand>
</feature>
<sequence>MPYRPTVLIIMDGWGIAPEGEGNAVHLARTPNYDQLSSCCPFTTLQASGEAVGLPKGQMGNSEVGHLNIGAGYVVLQDMPRIDKSIKDGSFYRNPALLSAIDSAKENNATLHLMGLFSPGGVHSHYNHLKALIDMAKQNGLDRVAVHAFLDGRDTPPKSALDYLRHWMPIFKQSGVKLASIIGRYYAMDRDKRWDRTKLAYDLLTKGIGEQTSNPIAALEKSYQEGITDEFVKPIAVVDNGSPVTVRPGDSIIFYNFRADRARQLTRAFVDPNFKEFERDVYITPLYYVTMTEYDPQIPVSGVVFRAFDVAHPLAEVVSEAGLSQFHAAETEKYAHVTYFINGGREKPFEGEERLLVPSPKVPTYDLQPEMSAPELAQKVAERIRQKKDGLIIVNFANPDMVGHTGVISAAVKACETVDQGVGELVKATTEVGGAALIIADHGNAETMLMEDGTPCTTHTTNPVPCILVGVSKVRGLRAGGKLADVAPTLLDLIGIPPHPDMTGSSLIIWD</sequence>
<evidence type="ECO:0000259" key="15">
    <source>
        <dbReference type="Pfam" id="PF06415"/>
    </source>
</evidence>
<dbReference type="InterPro" id="IPR017850">
    <property type="entry name" value="Alkaline_phosphatase_core_sf"/>
</dbReference>
<dbReference type="STRING" id="525904.Tter_1702"/>
<dbReference type="KEGG" id="ttr:Tter_1702"/>
<comment type="similarity">
    <text evidence="3 10">Belongs to the BPG-independent phosphoglycerate mutase family.</text>
</comment>
<dbReference type="SUPFAM" id="SSF53649">
    <property type="entry name" value="Alkaline phosphatase-like"/>
    <property type="match status" value="1"/>
</dbReference>
<organism evidence="16 17">
    <name type="scientific">Thermobaculum terrenum (strain ATCC BAA-798 / CCMEE 7001 / YNP1)</name>
    <dbReference type="NCBI Taxonomy" id="525904"/>
    <lineage>
        <taxon>Bacteria</taxon>
        <taxon>Bacillati</taxon>
        <taxon>Chloroflexota</taxon>
        <taxon>Chloroflexia</taxon>
        <taxon>Candidatus Thermobaculales</taxon>
        <taxon>Candidatus Thermobaculaceae</taxon>
        <taxon>Thermobaculum</taxon>
    </lineage>
</organism>
<dbReference type="NCBIfam" id="TIGR01307">
    <property type="entry name" value="pgm_bpd_ind"/>
    <property type="match status" value="1"/>
</dbReference>
<dbReference type="AlphaFoldDB" id="D1CCU3"/>
<evidence type="ECO:0000256" key="1">
    <source>
        <dbReference type="ARBA" id="ARBA00000370"/>
    </source>
</evidence>
<keyword evidence="7 10" id="KW-0464">Manganese</keyword>
<dbReference type="GO" id="GO:0030145">
    <property type="term" value="F:manganese ion binding"/>
    <property type="evidence" value="ECO:0007669"/>
    <property type="project" value="UniProtKB-UniRule"/>
</dbReference>
<dbReference type="Gene3D" id="3.40.720.10">
    <property type="entry name" value="Alkaline Phosphatase, subunit A"/>
    <property type="match status" value="1"/>
</dbReference>
<keyword evidence="17" id="KW-1185">Reference proteome</keyword>
<feature type="binding site" evidence="10 13">
    <location>
        <position position="12"/>
    </location>
    <ligand>
        <name>Mn(2+)</name>
        <dbReference type="ChEBI" id="CHEBI:29035"/>
        <label>2</label>
    </ligand>
</feature>
<feature type="binding site" evidence="10 12">
    <location>
        <begin position="258"/>
        <end position="261"/>
    </location>
    <ligand>
        <name>substrate</name>
    </ligand>
</feature>
<feature type="binding site" evidence="10 12">
    <location>
        <position position="184"/>
    </location>
    <ligand>
        <name>substrate</name>
    </ligand>
</feature>
<feature type="binding site" evidence="10 13">
    <location>
        <position position="459"/>
    </location>
    <ligand>
        <name>Mn(2+)</name>
        <dbReference type="ChEBI" id="CHEBI:29035"/>
        <label>1</label>
    </ligand>
</feature>
<protein>
    <recommendedName>
        <fullName evidence="9 10">2,3-bisphosphoglycerate-independent phosphoglycerate mutase</fullName>
        <shortName evidence="10">BPG-independent PGAM</shortName>
        <shortName evidence="10">Phosphoglyceromutase</shortName>
        <shortName evidence="10">iPGM</shortName>
        <ecNumber evidence="4 10">5.4.2.12</ecNumber>
    </recommendedName>
</protein>
<dbReference type="InterPro" id="IPR036646">
    <property type="entry name" value="PGAM_B_sf"/>
</dbReference>
<dbReference type="PIRSF" id="PIRSF001492">
    <property type="entry name" value="IPGAM"/>
    <property type="match status" value="1"/>
</dbReference>
<feature type="active site" description="Phosphoserine intermediate" evidence="10 11">
    <location>
        <position position="62"/>
    </location>
</feature>
<evidence type="ECO:0000256" key="12">
    <source>
        <dbReference type="PIRSR" id="PIRSR001492-2"/>
    </source>
</evidence>